<gene>
    <name evidence="1" type="ORF">METZ01_LOCUS316204</name>
</gene>
<proteinExistence type="predicted"/>
<organism evidence="1">
    <name type="scientific">marine metagenome</name>
    <dbReference type="NCBI Taxonomy" id="408172"/>
    <lineage>
        <taxon>unclassified sequences</taxon>
        <taxon>metagenomes</taxon>
        <taxon>ecological metagenomes</taxon>
    </lineage>
</organism>
<feature type="non-terminal residue" evidence="1">
    <location>
        <position position="1"/>
    </location>
</feature>
<sequence length="44" mass="5187">YAMADKDANMDLYLMELSFVKLIKKPVCCNQKNAQKIRLYSKLF</sequence>
<accession>A0A382NRV5</accession>
<dbReference type="AlphaFoldDB" id="A0A382NRV5"/>
<name>A0A382NRV5_9ZZZZ</name>
<protein>
    <submittedName>
        <fullName evidence="1">Uncharacterized protein</fullName>
    </submittedName>
</protein>
<dbReference type="EMBL" id="UINC01102040">
    <property type="protein sequence ID" value="SVC63350.1"/>
    <property type="molecule type" value="Genomic_DNA"/>
</dbReference>
<evidence type="ECO:0000313" key="1">
    <source>
        <dbReference type="EMBL" id="SVC63350.1"/>
    </source>
</evidence>
<reference evidence="1" key="1">
    <citation type="submission" date="2018-05" db="EMBL/GenBank/DDBJ databases">
        <authorList>
            <person name="Lanie J.A."/>
            <person name="Ng W.-L."/>
            <person name="Kazmierczak K.M."/>
            <person name="Andrzejewski T.M."/>
            <person name="Davidsen T.M."/>
            <person name="Wayne K.J."/>
            <person name="Tettelin H."/>
            <person name="Glass J.I."/>
            <person name="Rusch D."/>
            <person name="Podicherti R."/>
            <person name="Tsui H.-C.T."/>
            <person name="Winkler M.E."/>
        </authorList>
    </citation>
    <scope>NUCLEOTIDE SEQUENCE</scope>
</reference>